<keyword evidence="3" id="KW-1185">Reference proteome</keyword>
<sequence length="185" mass="19753">MSQQSRRSIVKGAAWAAPAVLATATIPAYAASMPALDGWVLNTTNCSRYGGMTYTINGQGAYPQRGLWVSNAPASAQIGATKVTQYISNAAGQPQFQKGGTANEWSNLVYDPAAPAKTGYRAYTTTFNGTWKYNATNKLWFPSTLPYFTTTVGKCITALQVITARSVTVNGTVYSFERAGTLQPA</sequence>
<dbReference type="EMBL" id="BAABKP010000001">
    <property type="protein sequence ID" value="GAA4788065.1"/>
    <property type="molecule type" value="Genomic_DNA"/>
</dbReference>
<organism evidence="2 3">
    <name type="scientific">Rothia endophytica</name>
    <dbReference type="NCBI Taxonomy" id="1324766"/>
    <lineage>
        <taxon>Bacteria</taxon>
        <taxon>Bacillati</taxon>
        <taxon>Actinomycetota</taxon>
        <taxon>Actinomycetes</taxon>
        <taxon>Micrococcales</taxon>
        <taxon>Micrococcaceae</taxon>
        <taxon>Rothia</taxon>
    </lineage>
</organism>
<evidence type="ECO:0000313" key="3">
    <source>
        <dbReference type="Proteomes" id="UP001500187"/>
    </source>
</evidence>
<evidence type="ECO:0008006" key="4">
    <source>
        <dbReference type="Google" id="ProtNLM"/>
    </source>
</evidence>
<dbReference type="PROSITE" id="PS51318">
    <property type="entry name" value="TAT"/>
    <property type="match status" value="1"/>
</dbReference>
<gene>
    <name evidence="2" type="ORF">GCM10023352_02210</name>
</gene>
<evidence type="ECO:0000313" key="2">
    <source>
        <dbReference type="EMBL" id="GAA4788065.1"/>
    </source>
</evidence>
<feature type="signal peptide" evidence="1">
    <location>
        <begin position="1"/>
        <end position="30"/>
    </location>
</feature>
<protein>
    <recommendedName>
        <fullName evidence="4">Tat pathway signal sequence domain protein</fullName>
    </recommendedName>
</protein>
<name>A0ABP9B2G6_9MICC</name>
<reference evidence="3" key="1">
    <citation type="journal article" date="2019" name="Int. J. Syst. Evol. Microbiol.">
        <title>The Global Catalogue of Microorganisms (GCM) 10K type strain sequencing project: providing services to taxonomists for standard genome sequencing and annotation.</title>
        <authorList>
            <consortium name="The Broad Institute Genomics Platform"/>
            <consortium name="The Broad Institute Genome Sequencing Center for Infectious Disease"/>
            <person name="Wu L."/>
            <person name="Ma J."/>
        </authorList>
    </citation>
    <scope>NUCLEOTIDE SEQUENCE [LARGE SCALE GENOMIC DNA]</scope>
    <source>
        <strain evidence="3">JCM 18541</strain>
    </source>
</reference>
<evidence type="ECO:0000256" key="1">
    <source>
        <dbReference type="SAM" id="SignalP"/>
    </source>
</evidence>
<keyword evidence="1" id="KW-0732">Signal</keyword>
<accession>A0ABP9B2G6</accession>
<feature type="chain" id="PRO_5045864830" description="Tat pathway signal sequence domain protein" evidence="1">
    <location>
        <begin position="31"/>
        <end position="185"/>
    </location>
</feature>
<dbReference type="InterPro" id="IPR006311">
    <property type="entry name" value="TAT_signal"/>
</dbReference>
<proteinExistence type="predicted"/>
<comment type="caution">
    <text evidence="2">The sequence shown here is derived from an EMBL/GenBank/DDBJ whole genome shotgun (WGS) entry which is preliminary data.</text>
</comment>
<dbReference type="RefSeq" id="WP_251379469.1">
    <property type="nucleotide sequence ID" value="NZ_BAABKP010000001.1"/>
</dbReference>
<dbReference type="Proteomes" id="UP001500187">
    <property type="component" value="Unassembled WGS sequence"/>
</dbReference>